<dbReference type="OrthoDB" id="5984396at2759"/>
<reference evidence="4" key="1">
    <citation type="submission" date="2013-04" db="EMBL/GenBank/DDBJ databases">
        <authorList>
            <person name="Qu J."/>
            <person name="Murali S.C."/>
            <person name="Bandaranaike D."/>
            <person name="Bellair M."/>
            <person name="Blankenburg K."/>
            <person name="Chao H."/>
            <person name="Dinh H."/>
            <person name="Doddapaneni H."/>
            <person name="Downs B."/>
            <person name="Dugan-Rocha S."/>
            <person name="Elkadiri S."/>
            <person name="Gnanaolivu R.D."/>
            <person name="Hernandez B."/>
            <person name="Javaid M."/>
            <person name="Jayaseelan J.C."/>
            <person name="Lee S."/>
            <person name="Li M."/>
            <person name="Ming W."/>
            <person name="Munidasa M."/>
            <person name="Muniz J."/>
            <person name="Nguyen L."/>
            <person name="Ongeri F."/>
            <person name="Osuji N."/>
            <person name="Pu L.-L."/>
            <person name="Puazo M."/>
            <person name="Qu C."/>
            <person name="Quiroz J."/>
            <person name="Raj R."/>
            <person name="Weissenberger G."/>
            <person name="Xin Y."/>
            <person name="Zou X."/>
            <person name="Han Y."/>
            <person name="Richards S."/>
            <person name="Worley K."/>
            <person name="Muzny D."/>
            <person name="Gibbs R."/>
        </authorList>
    </citation>
    <scope>NUCLEOTIDE SEQUENCE</scope>
    <source>
        <strain evidence="4">Sampled in the wild</strain>
    </source>
</reference>
<feature type="coiled-coil region" evidence="2">
    <location>
        <begin position="438"/>
        <end position="521"/>
    </location>
</feature>
<feature type="region of interest" description="Disordered" evidence="3">
    <location>
        <begin position="389"/>
        <end position="429"/>
    </location>
</feature>
<evidence type="ECO:0000256" key="1">
    <source>
        <dbReference type="ARBA" id="ARBA00023054"/>
    </source>
</evidence>
<evidence type="ECO:0000256" key="2">
    <source>
        <dbReference type="SAM" id="Coils"/>
    </source>
</evidence>
<proteinExistence type="predicted"/>
<name>A0A8K0P2Y8_LADFU</name>
<feature type="compositionally biased region" description="Basic residues" evidence="3">
    <location>
        <begin position="239"/>
        <end position="251"/>
    </location>
</feature>
<comment type="caution">
    <text evidence="4">The sequence shown here is derived from an EMBL/GenBank/DDBJ whole genome shotgun (WGS) entry which is preliminary data.</text>
</comment>
<evidence type="ECO:0000313" key="5">
    <source>
        <dbReference type="Proteomes" id="UP000792457"/>
    </source>
</evidence>
<keyword evidence="1 2" id="KW-0175">Coiled coil</keyword>
<dbReference type="Proteomes" id="UP000792457">
    <property type="component" value="Unassembled WGS sequence"/>
</dbReference>
<feature type="compositionally biased region" description="Polar residues" evidence="3">
    <location>
        <begin position="403"/>
        <end position="419"/>
    </location>
</feature>
<protein>
    <recommendedName>
        <fullName evidence="6">Coiled-coil domain-containing protein 102A</fullName>
    </recommendedName>
</protein>
<evidence type="ECO:0008006" key="6">
    <source>
        <dbReference type="Google" id="ProtNLM"/>
    </source>
</evidence>
<dbReference type="PANTHER" id="PTHR46292">
    <property type="entry name" value="COILED-COIL DOMAIN-CONTAINING PROTEIN 102A"/>
    <property type="match status" value="1"/>
</dbReference>
<dbReference type="Gene3D" id="1.20.5.340">
    <property type="match status" value="1"/>
</dbReference>
<feature type="non-terminal residue" evidence="4">
    <location>
        <position position="1"/>
    </location>
</feature>
<dbReference type="PANTHER" id="PTHR46292:SF1">
    <property type="entry name" value="COILED-COIL DOMAIN-CONTAINING PROTEIN 102A"/>
    <property type="match status" value="1"/>
</dbReference>
<reference evidence="4" key="2">
    <citation type="submission" date="2017-10" db="EMBL/GenBank/DDBJ databases">
        <title>Ladona fulva Genome sequencing and assembly.</title>
        <authorList>
            <person name="Murali S."/>
            <person name="Richards S."/>
            <person name="Bandaranaike D."/>
            <person name="Bellair M."/>
            <person name="Blankenburg K."/>
            <person name="Chao H."/>
            <person name="Dinh H."/>
            <person name="Doddapaneni H."/>
            <person name="Dugan-Rocha S."/>
            <person name="Elkadiri S."/>
            <person name="Gnanaolivu R."/>
            <person name="Hernandez B."/>
            <person name="Skinner E."/>
            <person name="Javaid M."/>
            <person name="Lee S."/>
            <person name="Li M."/>
            <person name="Ming W."/>
            <person name="Munidasa M."/>
            <person name="Muniz J."/>
            <person name="Nguyen L."/>
            <person name="Hughes D."/>
            <person name="Osuji N."/>
            <person name="Pu L.-L."/>
            <person name="Puazo M."/>
            <person name="Qu C."/>
            <person name="Quiroz J."/>
            <person name="Raj R."/>
            <person name="Weissenberger G."/>
            <person name="Xin Y."/>
            <person name="Zou X."/>
            <person name="Han Y."/>
            <person name="Worley K."/>
            <person name="Muzny D."/>
            <person name="Gibbs R."/>
        </authorList>
    </citation>
    <scope>NUCLEOTIDE SEQUENCE</scope>
    <source>
        <strain evidence="4">Sampled in the wild</strain>
    </source>
</reference>
<accession>A0A8K0P2Y8</accession>
<evidence type="ECO:0000256" key="3">
    <source>
        <dbReference type="SAM" id="MobiDB-lite"/>
    </source>
</evidence>
<sequence length="582" mass="66016">MVLACRQAQGSLRHLSKDERTKKDKLRNMAQPCSSGTASRRHARSEHDSVSISSSRYEGDFEGKEALQQRELEEARARATQMEKTMRWWSDCTANWREKWSKVRNERNKAREENKILRTKLEAAIEDANACRRSQAELEQEKERLIKEVERLRQAMLHMRSREGSDRNRTSGSSRHHGNRSRKSNTGEADAEEYVLPRMASEEGSEGGNGKNSEDPQGDNAEKEGSGDVFCEGPLSPTKRTHERSSKVRSGHRSESSRKKKSSLLSTREDSGELNIDQGKPMAEGQQPSKARVEEDIWSGGIVRSSKTSDRLEGDSLMTMGGANLSIEFVEDQKLADLRAELERLQVENASEWGRRERLESDKQALERENRRLRTELRDLLERIERMDSGVGSVETREKSKDSSSQATRHGHSINSPPFSTASSASSSSSTSSAAATAAAQAEMIKQLQQELAEKTKELEELKIAHSKLKAVVRERSTEAAHGARRAEQYEAEVKRLRVRVDELRKELAAAEEEVDAATNNIRYIPLNIFTFFLKLDRLLLLEIHSSSTFSCFLHDRKLKRTNEDLQEQVENMQVQIEHLQS</sequence>
<feature type="compositionally biased region" description="Low complexity" evidence="3">
    <location>
        <begin position="420"/>
        <end position="429"/>
    </location>
</feature>
<evidence type="ECO:0000313" key="4">
    <source>
        <dbReference type="EMBL" id="KAG8231711.1"/>
    </source>
</evidence>
<feature type="compositionally biased region" description="Basic and acidic residues" evidence="3">
    <location>
        <begin position="160"/>
        <end position="169"/>
    </location>
</feature>
<feature type="region of interest" description="Disordered" evidence="3">
    <location>
        <begin position="1"/>
        <end position="64"/>
    </location>
</feature>
<gene>
    <name evidence="4" type="ORF">J437_LFUL018955</name>
</gene>
<feature type="compositionally biased region" description="Basic residues" evidence="3">
    <location>
        <begin position="174"/>
        <end position="183"/>
    </location>
</feature>
<dbReference type="EMBL" id="KZ308569">
    <property type="protein sequence ID" value="KAG8231711.1"/>
    <property type="molecule type" value="Genomic_DNA"/>
</dbReference>
<keyword evidence="5" id="KW-1185">Reference proteome</keyword>
<feature type="region of interest" description="Disordered" evidence="3">
    <location>
        <begin position="158"/>
        <end position="314"/>
    </location>
</feature>
<dbReference type="AlphaFoldDB" id="A0A8K0P2Y8"/>
<organism evidence="4 5">
    <name type="scientific">Ladona fulva</name>
    <name type="common">Scarce chaser dragonfly</name>
    <name type="synonym">Libellula fulva</name>
    <dbReference type="NCBI Taxonomy" id="123851"/>
    <lineage>
        <taxon>Eukaryota</taxon>
        <taxon>Metazoa</taxon>
        <taxon>Ecdysozoa</taxon>
        <taxon>Arthropoda</taxon>
        <taxon>Hexapoda</taxon>
        <taxon>Insecta</taxon>
        <taxon>Pterygota</taxon>
        <taxon>Palaeoptera</taxon>
        <taxon>Odonata</taxon>
        <taxon>Epiprocta</taxon>
        <taxon>Anisoptera</taxon>
        <taxon>Libelluloidea</taxon>
        <taxon>Libellulidae</taxon>
        <taxon>Ladona</taxon>
    </lineage>
</organism>